<evidence type="ECO:0000313" key="2">
    <source>
        <dbReference type="Proteomes" id="UP000789901"/>
    </source>
</evidence>
<protein>
    <submittedName>
        <fullName evidence="1">7764_t:CDS:1</fullName>
    </submittedName>
</protein>
<feature type="non-terminal residue" evidence="1">
    <location>
        <position position="1"/>
    </location>
</feature>
<gene>
    <name evidence="1" type="ORF">GMARGA_LOCUS43517</name>
</gene>
<sequence>EIPEIIYSQKEITTKETITKEEITGKEITTITKKTIIIIEEDITT</sequence>
<organism evidence="1 2">
    <name type="scientific">Gigaspora margarita</name>
    <dbReference type="NCBI Taxonomy" id="4874"/>
    <lineage>
        <taxon>Eukaryota</taxon>
        <taxon>Fungi</taxon>
        <taxon>Fungi incertae sedis</taxon>
        <taxon>Mucoromycota</taxon>
        <taxon>Glomeromycotina</taxon>
        <taxon>Glomeromycetes</taxon>
        <taxon>Diversisporales</taxon>
        <taxon>Gigasporaceae</taxon>
        <taxon>Gigaspora</taxon>
    </lineage>
</organism>
<reference evidence="1 2" key="1">
    <citation type="submission" date="2021-06" db="EMBL/GenBank/DDBJ databases">
        <authorList>
            <person name="Kallberg Y."/>
            <person name="Tangrot J."/>
            <person name="Rosling A."/>
        </authorList>
    </citation>
    <scope>NUCLEOTIDE SEQUENCE [LARGE SCALE GENOMIC DNA]</scope>
    <source>
        <strain evidence="1 2">120-4 pot B 10/14</strain>
    </source>
</reference>
<keyword evidence="2" id="KW-1185">Reference proteome</keyword>
<dbReference type="EMBL" id="CAJVQB010141410">
    <property type="protein sequence ID" value="CAG8854696.1"/>
    <property type="molecule type" value="Genomic_DNA"/>
</dbReference>
<name>A0ABN7XJW5_GIGMA</name>
<evidence type="ECO:0000313" key="1">
    <source>
        <dbReference type="EMBL" id="CAG8854696.1"/>
    </source>
</evidence>
<accession>A0ABN7XJW5</accession>
<feature type="non-terminal residue" evidence="1">
    <location>
        <position position="45"/>
    </location>
</feature>
<comment type="caution">
    <text evidence="1">The sequence shown here is derived from an EMBL/GenBank/DDBJ whole genome shotgun (WGS) entry which is preliminary data.</text>
</comment>
<dbReference type="Proteomes" id="UP000789901">
    <property type="component" value="Unassembled WGS sequence"/>
</dbReference>
<proteinExistence type="predicted"/>